<dbReference type="Proteomes" id="UP000813463">
    <property type="component" value="Chromosome 3"/>
</dbReference>
<evidence type="ECO:0000313" key="2">
    <source>
        <dbReference type="Proteomes" id="UP000813463"/>
    </source>
</evidence>
<gene>
    <name evidence="3" type="primary">LOC110789827</name>
</gene>
<evidence type="ECO:0000259" key="1">
    <source>
        <dbReference type="Pfam" id="PF13966"/>
    </source>
</evidence>
<accession>A0A9R0IJQ1</accession>
<organism evidence="2 3">
    <name type="scientific">Spinacia oleracea</name>
    <name type="common">Spinach</name>
    <dbReference type="NCBI Taxonomy" id="3562"/>
    <lineage>
        <taxon>Eukaryota</taxon>
        <taxon>Viridiplantae</taxon>
        <taxon>Streptophyta</taxon>
        <taxon>Embryophyta</taxon>
        <taxon>Tracheophyta</taxon>
        <taxon>Spermatophyta</taxon>
        <taxon>Magnoliopsida</taxon>
        <taxon>eudicotyledons</taxon>
        <taxon>Gunneridae</taxon>
        <taxon>Pentapetalae</taxon>
        <taxon>Caryophyllales</taxon>
        <taxon>Chenopodiaceae</taxon>
        <taxon>Chenopodioideae</taxon>
        <taxon>Anserineae</taxon>
        <taxon>Spinacia</taxon>
    </lineage>
</organism>
<dbReference type="InterPro" id="IPR026960">
    <property type="entry name" value="RVT-Znf"/>
</dbReference>
<feature type="domain" description="Reverse transcriptase zinc-binding" evidence="1">
    <location>
        <begin position="120"/>
        <end position="189"/>
    </location>
</feature>
<reference evidence="2" key="1">
    <citation type="journal article" date="2021" name="Nat. Commun.">
        <title>Genomic analyses provide insights into spinach domestication and the genetic basis of agronomic traits.</title>
        <authorList>
            <person name="Cai X."/>
            <person name="Sun X."/>
            <person name="Xu C."/>
            <person name="Sun H."/>
            <person name="Wang X."/>
            <person name="Ge C."/>
            <person name="Zhang Z."/>
            <person name="Wang Q."/>
            <person name="Fei Z."/>
            <person name="Jiao C."/>
            <person name="Wang Q."/>
        </authorList>
    </citation>
    <scope>NUCLEOTIDE SEQUENCE [LARGE SCALE GENOMIC DNA]</scope>
    <source>
        <strain evidence="2">cv. Varoflay</strain>
    </source>
</reference>
<name>A0A9R0IJQ1_SPIOL</name>
<proteinExistence type="predicted"/>
<dbReference type="GeneID" id="110789827"/>
<sequence length="276" mass="31919">MREIERFCRTYLWTGDTKTSKKSPIAWDSVCKPKVAGGQNVKNFHLWNKAAILKLLWALAFKPDALWVKWVNAYYIKGKNMFTMALPTSASWVIKKIWSSIELLDRNSECKKVFFAIGSFSIRKLYAALIGQFPKVTWRRLVCNNLASRKSLFILWLAVQGRLPTKDRLQHWGISTDGMCTLCGQVWQQVLQLLKIQRPSLGFEQEIQFAVRMRKRSTGINKVFAVVFAEVVYGLWIQRNQRVFAGHIQTPDQIVRAAIFGIACRCRQSDIHLLMF</sequence>
<dbReference type="KEGG" id="soe:110789827"/>
<dbReference type="PANTHER" id="PTHR33116:SF84">
    <property type="entry name" value="RNA-DIRECTED DNA POLYMERASE"/>
    <property type="match status" value="1"/>
</dbReference>
<protein>
    <recommendedName>
        <fullName evidence="1">Reverse transcriptase zinc-binding domain-containing protein</fullName>
    </recommendedName>
</protein>
<reference evidence="3" key="2">
    <citation type="submission" date="2025-08" db="UniProtKB">
        <authorList>
            <consortium name="RefSeq"/>
        </authorList>
    </citation>
    <scope>IDENTIFICATION</scope>
    <source>
        <tissue evidence="3">Leaf</tissue>
    </source>
</reference>
<dbReference type="RefSeq" id="XP_021850218.1">
    <property type="nucleotide sequence ID" value="XM_021994526.1"/>
</dbReference>
<keyword evidence="2" id="KW-1185">Reference proteome</keyword>
<dbReference type="Pfam" id="PF13966">
    <property type="entry name" value="zf-RVT"/>
    <property type="match status" value="1"/>
</dbReference>
<dbReference type="PANTHER" id="PTHR33116">
    <property type="entry name" value="REVERSE TRANSCRIPTASE ZINC-BINDING DOMAIN-CONTAINING PROTEIN-RELATED-RELATED"/>
    <property type="match status" value="1"/>
</dbReference>
<dbReference type="AlphaFoldDB" id="A0A9R0IJQ1"/>
<dbReference type="OrthoDB" id="1302433at2759"/>
<evidence type="ECO:0000313" key="3">
    <source>
        <dbReference type="RefSeq" id="XP_021850218.1"/>
    </source>
</evidence>